<accession>A0ABN3UZG7</accession>
<feature type="compositionally biased region" description="Low complexity" evidence="1">
    <location>
        <begin position="13"/>
        <end position="29"/>
    </location>
</feature>
<feature type="compositionally biased region" description="Basic and acidic residues" evidence="1">
    <location>
        <begin position="1"/>
        <end position="12"/>
    </location>
</feature>
<dbReference type="RefSeq" id="WP_344677235.1">
    <property type="nucleotide sequence ID" value="NZ_BAAAUX010000001.1"/>
</dbReference>
<reference evidence="2 3" key="1">
    <citation type="journal article" date="2019" name="Int. J. Syst. Evol. Microbiol.">
        <title>The Global Catalogue of Microorganisms (GCM) 10K type strain sequencing project: providing services to taxonomists for standard genome sequencing and annotation.</title>
        <authorList>
            <consortium name="The Broad Institute Genomics Platform"/>
            <consortium name="The Broad Institute Genome Sequencing Center for Infectious Disease"/>
            <person name="Wu L."/>
            <person name="Ma J."/>
        </authorList>
    </citation>
    <scope>NUCLEOTIDE SEQUENCE [LARGE SCALE GENOMIC DNA]</scope>
    <source>
        <strain evidence="2 3">JCM 9383</strain>
    </source>
</reference>
<proteinExistence type="predicted"/>
<keyword evidence="3" id="KW-1185">Reference proteome</keyword>
<protein>
    <submittedName>
        <fullName evidence="2">Uncharacterized protein</fullName>
    </submittedName>
</protein>
<dbReference type="EMBL" id="BAAAUX010000001">
    <property type="protein sequence ID" value="GAA2772839.1"/>
    <property type="molecule type" value="Genomic_DNA"/>
</dbReference>
<evidence type="ECO:0000313" key="3">
    <source>
        <dbReference type="Proteomes" id="UP001500979"/>
    </source>
</evidence>
<sequence length="75" mass="8588">MTITRDQVRAARDAGTAAGNARRPAPNPYYAAPLKPWELARMTDTQRAEHDARTRERRALAHVWQQARRRAIDAH</sequence>
<evidence type="ECO:0000256" key="1">
    <source>
        <dbReference type="SAM" id="MobiDB-lite"/>
    </source>
</evidence>
<gene>
    <name evidence="2" type="ORF">GCM10010470_00440</name>
</gene>
<evidence type="ECO:0000313" key="2">
    <source>
        <dbReference type="EMBL" id="GAA2772839.1"/>
    </source>
</evidence>
<feature type="region of interest" description="Disordered" evidence="1">
    <location>
        <begin position="1"/>
        <end position="29"/>
    </location>
</feature>
<name>A0ABN3UZG7_9PSEU</name>
<organism evidence="2 3">
    <name type="scientific">Saccharopolyspora taberi</name>
    <dbReference type="NCBI Taxonomy" id="60895"/>
    <lineage>
        <taxon>Bacteria</taxon>
        <taxon>Bacillati</taxon>
        <taxon>Actinomycetota</taxon>
        <taxon>Actinomycetes</taxon>
        <taxon>Pseudonocardiales</taxon>
        <taxon>Pseudonocardiaceae</taxon>
        <taxon>Saccharopolyspora</taxon>
    </lineage>
</organism>
<dbReference type="Proteomes" id="UP001500979">
    <property type="component" value="Unassembled WGS sequence"/>
</dbReference>
<comment type="caution">
    <text evidence="2">The sequence shown here is derived from an EMBL/GenBank/DDBJ whole genome shotgun (WGS) entry which is preliminary data.</text>
</comment>